<accession>A0AAN5NCQ6</accession>
<dbReference type="EMBL" id="DACTBT010000047">
    <property type="protein sequence ID" value="HAT4299828.1"/>
    <property type="molecule type" value="Genomic_DNA"/>
</dbReference>
<reference evidence="1" key="1">
    <citation type="journal article" date="2018" name="Genome Biol.">
        <title>SKESA: strategic k-mer extension for scrupulous assemblies.</title>
        <authorList>
            <person name="Souvorov A."/>
            <person name="Agarwala R."/>
            <person name="Lipman D.J."/>
        </authorList>
    </citation>
    <scope>NUCLEOTIDE SEQUENCE</scope>
    <source>
        <strain evidence="1">C25</strain>
    </source>
</reference>
<proteinExistence type="predicted"/>
<protein>
    <submittedName>
        <fullName evidence="1">Uncharacterized protein</fullName>
    </submittedName>
</protein>
<evidence type="ECO:0000313" key="1">
    <source>
        <dbReference type="EMBL" id="HAT4299828.1"/>
    </source>
</evidence>
<dbReference type="AlphaFoldDB" id="A0AAN5NCQ6"/>
<sequence length="68" mass="7921">MISCKMKIDIKNHFGEIKKNTICNIKKVWINNELNDIYIQLDEKGFGLITSITNVELFKAGEVEYKKD</sequence>
<comment type="caution">
    <text evidence="1">The sequence shown here is derived from an EMBL/GenBank/DDBJ whole genome shotgun (WGS) entry which is preliminary data.</text>
</comment>
<name>A0AAN5NCQ6_CLOPF</name>
<reference evidence="1" key="2">
    <citation type="submission" date="2020-07" db="EMBL/GenBank/DDBJ databases">
        <authorList>
            <consortium name="NCBI Pathogen Detection Project"/>
        </authorList>
    </citation>
    <scope>NUCLEOTIDE SEQUENCE</scope>
    <source>
        <strain evidence="1">C25</strain>
    </source>
</reference>
<dbReference type="RefSeq" id="WP_110035236.1">
    <property type="nucleotide sequence ID" value="NZ_JBCAOP010000017.1"/>
</dbReference>
<gene>
    <name evidence="1" type="ORF">I9063_003252</name>
</gene>
<organism evidence="1 2">
    <name type="scientific">Clostridium perfringens</name>
    <dbReference type="NCBI Taxonomy" id="1502"/>
    <lineage>
        <taxon>Bacteria</taxon>
        <taxon>Bacillati</taxon>
        <taxon>Bacillota</taxon>
        <taxon>Clostridia</taxon>
        <taxon>Eubacteriales</taxon>
        <taxon>Clostridiaceae</taxon>
        <taxon>Clostridium</taxon>
    </lineage>
</organism>
<dbReference type="Proteomes" id="UP000855421">
    <property type="component" value="Unassembled WGS sequence"/>
</dbReference>
<evidence type="ECO:0000313" key="2">
    <source>
        <dbReference type="Proteomes" id="UP000855421"/>
    </source>
</evidence>